<dbReference type="GO" id="GO:0030001">
    <property type="term" value="P:metal ion transport"/>
    <property type="evidence" value="ECO:0007669"/>
    <property type="project" value="InterPro"/>
</dbReference>
<evidence type="ECO:0000256" key="1">
    <source>
        <dbReference type="SAM" id="SignalP"/>
    </source>
</evidence>
<dbReference type="GO" id="GO:0046872">
    <property type="term" value="F:metal ion binding"/>
    <property type="evidence" value="ECO:0007669"/>
    <property type="project" value="InterPro"/>
</dbReference>
<dbReference type="OrthoDB" id="7346865at2"/>
<accession>D7A1E6</accession>
<dbReference type="PANTHER" id="PTHR42953:SF2">
    <property type="entry name" value="ADHESION PROTEIN"/>
    <property type="match status" value="1"/>
</dbReference>
<dbReference type="HOGENOM" id="CLU_016838_1_2_5"/>
<dbReference type="PANTHER" id="PTHR42953">
    <property type="entry name" value="HIGH-AFFINITY ZINC UPTAKE SYSTEM PROTEIN ZNUA-RELATED"/>
    <property type="match status" value="1"/>
</dbReference>
<feature type="chain" id="PRO_5003092395" evidence="1">
    <location>
        <begin position="26"/>
        <end position="313"/>
    </location>
</feature>
<dbReference type="eggNOG" id="COG0803">
    <property type="taxonomic scope" value="Bacteria"/>
</dbReference>
<dbReference type="RefSeq" id="WP_013167008.1">
    <property type="nucleotide sequence ID" value="NC_014217.1"/>
</dbReference>
<dbReference type="InterPro" id="IPR050492">
    <property type="entry name" value="Bact_metal-bind_prot9"/>
</dbReference>
<feature type="signal peptide" evidence="1">
    <location>
        <begin position="1"/>
        <end position="25"/>
    </location>
</feature>
<dbReference type="Gene3D" id="3.40.50.1980">
    <property type="entry name" value="Nitrogenase molybdenum iron protein domain"/>
    <property type="match status" value="2"/>
</dbReference>
<dbReference type="EMBL" id="CP002026">
    <property type="protein sequence ID" value="ADH89504.1"/>
    <property type="molecule type" value="Genomic_DNA"/>
</dbReference>
<dbReference type="STRING" id="639283.Snov_2208"/>
<dbReference type="Proteomes" id="UP000006633">
    <property type="component" value="Chromosome"/>
</dbReference>
<name>D7A1E6_ANCN5</name>
<dbReference type="AlphaFoldDB" id="D7A1E6"/>
<gene>
    <name evidence="2" type="ordered locus">Snov_2208</name>
</gene>
<proteinExistence type="predicted"/>
<dbReference type="Pfam" id="PF01297">
    <property type="entry name" value="ZnuA"/>
    <property type="match status" value="1"/>
</dbReference>
<evidence type="ECO:0000313" key="2">
    <source>
        <dbReference type="EMBL" id="ADH89504.1"/>
    </source>
</evidence>
<sequence length="313" mass="33705">MKRAFTAALAGVALLLSAAATSAMAAPLKVFACVPEWASLVKTIGGDRIGTITLATSAHENPDNLKPTPGLIAALAEADLLLCTGIGLEEEWLPTLMERANNPKVAKGKPGHFMAGEYAKVIEEHNPGEKEVGGEAEEEEVHPHVQGDPNNVRLIAGQLAKWLIQLDPEGKDVYAERTKAFNSQLTAVTKELLAKAAPLKGINIAVQHDHSTYLFNWLGIRTAAIVEPEPNVAPGPDRLAKIIADVPKQKMRFIIYAAYEDPAPSRYVAQNAKIPLVKIPFTVGGTPEATDLITFYKDSVQRLLDGLAGRERT</sequence>
<protein>
    <submittedName>
        <fullName evidence="2">Periplasmic solute binding protein</fullName>
    </submittedName>
</protein>
<organism evidence="2 3">
    <name type="scientific">Ancylobacter novellus (strain ATCC 8093 / DSM 506 / JCM 20403 / CCM 1077 / IAM 12100 / NBRC 12443 / NCIMB 10456)</name>
    <name type="common">Starkeya novella</name>
    <dbReference type="NCBI Taxonomy" id="639283"/>
    <lineage>
        <taxon>Bacteria</taxon>
        <taxon>Pseudomonadati</taxon>
        <taxon>Pseudomonadota</taxon>
        <taxon>Alphaproteobacteria</taxon>
        <taxon>Hyphomicrobiales</taxon>
        <taxon>Xanthobacteraceae</taxon>
        <taxon>Ancylobacter</taxon>
    </lineage>
</organism>
<dbReference type="KEGG" id="sno:Snov_2208"/>
<dbReference type="SUPFAM" id="SSF53807">
    <property type="entry name" value="Helical backbone' metal receptor"/>
    <property type="match status" value="1"/>
</dbReference>
<keyword evidence="1" id="KW-0732">Signal</keyword>
<reference evidence="2 3" key="1">
    <citation type="journal article" date="2012" name="Stand. Genomic Sci.">
        <title>Complete genome sequence of the facultatively chemolithoautotrophic and methylotrophic alpha Proteobacterium Starkeya novella type strain (ATCC 8093(T)).</title>
        <authorList>
            <person name="Kappler U."/>
            <person name="Davenport K."/>
            <person name="Beatson S."/>
            <person name="Lucas S."/>
            <person name="Lapidus A."/>
            <person name="Copeland A."/>
            <person name="Berry K.W."/>
            <person name="Glavina Del Rio T."/>
            <person name="Hammon N."/>
            <person name="Dalin E."/>
            <person name="Tice H."/>
            <person name="Pitluck S."/>
            <person name="Richardson P."/>
            <person name="Bruce D."/>
            <person name="Goodwin L.A."/>
            <person name="Han C."/>
            <person name="Tapia R."/>
            <person name="Detter J.C."/>
            <person name="Chang Y.J."/>
            <person name="Jeffries C.D."/>
            <person name="Land M."/>
            <person name="Hauser L."/>
            <person name="Kyrpides N.C."/>
            <person name="Goker M."/>
            <person name="Ivanova N."/>
            <person name="Klenk H.P."/>
            <person name="Woyke T."/>
        </authorList>
    </citation>
    <scope>NUCLEOTIDE SEQUENCE [LARGE SCALE GENOMIC DNA]</scope>
    <source>
        <strain evidence="3">ATCC 8093 / DSM 506 / JCM 20403 / CCM 1077 / IAM 12100 / NBRC 12443 / NCIMB 10456</strain>
    </source>
</reference>
<dbReference type="InterPro" id="IPR006127">
    <property type="entry name" value="ZnuA-like"/>
</dbReference>
<evidence type="ECO:0000313" key="3">
    <source>
        <dbReference type="Proteomes" id="UP000006633"/>
    </source>
</evidence>
<keyword evidence="3" id="KW-1185">Reference proteome</keyword>